<feature type="domain" description="Mitochondrial splicing suppressor 51 zinc-finger" evidence="2">
    <location>
        <begin position="91"/>
        <end position="152"/>
    </location>
</feature>
<evidence type="ECO:0000259" key="3">
    <source>
        <dbReference type="Pfam" id="PF20179"/>
    </source>
</evidence>
<evidence type="ECO:0000313" key="4">
    <source>
        <dbReference type="EMBL" id="KLO05961.1"/>
    </source>
</evidence>
<dbReference type="InterPro" id="IPR032717">
    <property type="entry name" value="Mss51_Znf"/>
</dbReference>
<evidence type="ECO:0000313" key="5">
    <source>
        <dbReference type="Proteomes" id="UP000053477"/>
    </source>
</evidence>
<name>A0A0H2RMA8_9AGAM</name>
<accession>A0A0H2RMA8</accession>
<organism evidence="4 5">
    <name type="scientific">Schizopora paradoxa</name>
    <dbReference type="NCBI Taxonomy" id="27342"/>
    <lineage>
        <taxon>Eukaryota</taxon>
        <taxon>Fungi</taxon>
        <taxon>Dikarya</taxon>
        <taxon>Basidiomycota</taxon>
        <taxon>Agaricomycotina</taxon>
        <taxon>Agaricomycetes</taxon>
        <taxon>Hymenochaetales</taxon>
        <taxon>Schizoporaceae</taxon>
        <taxon>Schizopora</taxon>
    </lineage>
</organism>
<feature type="compositionally biased region" description="Low complexity" evidence="1">
    <location>
        <begin position="309"/>
        <end position="327"/>
    </location>
</feature>
<feature type="region of interest" description="Disordered" evidence="1">
    <location>
        <begin position="305"/>
        <end position="364"/>
    </location>
</feature>
<evidence type="ECO:0000259" key="2">
    <source>
        <dbReference type="Pfam" id="PF13824"/>
    </source>
</evidence>
<reference evidence="4 5" key="1">
    <citation type="submission" date="2015-04" db="EMBL/GenBank/DDBJ databases">
        <title>Complete genome sequence of Schizopora paradoxa KUC8140, a cosmopolitan wood degrader in East Asia.</title>
        <authorList>
            <consortium name="DOE Joint Genome Institute"/>
            <person name="Min B."/>
            <person name="Park H."/>
            <person name="Jang Y."/>
            <person name="Kim J.-J."/>
            <person name="Kim K.H."/>
            <person name="Pangilinan J."/>
            <person name="Lipzen A."/>
            <person name="Riley R."/>
            <person name="Grigoriev I.V."/>
            <person name="Spatafora J.W."/>
            <person name="Choi I.-G."/>
        </authorList>
    </citation>
    <scope>NUCLEOTIDE SEQUENCE [LARGE SCALE GENOMIC DNA]</scope>
    <source>
        <strain evidence="4 5">KUC8140</strain>
    </source>
</reference>
<protein>
    <submittedName>
        <fullName evidence="4">Uncharacterized protein</fullName>
    </submittedName>
</protein>
<sequence>MAATATTSSLALRRWRPTQFSSRIAAHRNAYLRPSSSRRTLFSLFKKADPKTAPQPNPPILAQDDLFHPFSRSPFPAVRERGEAIKKLAPCPVCDASHALGHPHVTHRKHVEFECPNCGFPTHCSEEHWLADKEHYRYCGRLREVNEDDHDLRSGRKVKEFEMPGPLELDETVSFANWDVFWYTRGFPSMDTDRARRHASKLLTYPITIASVLHQNSGLTLSNQRVTPEGIRSLAALRSTLHVPLGSPDTEEAGVGKPTFRVFVLGARAESSLPPHIWEQLSLLFPSVSMHIHFVGPQVSLPKLDKNKTQSAAQTDSSSPSSASTAETTKDQVAQEGNSNNSEVEESKSSYVPNVYQPPTPPPIPVQRWTRSSIDVYGLPSYTVPYAPQMSITGIQAPYESIHPHLFDSLDPYTDVFFLFSPGLGFPSSSGAVTETGEPVLQINSPSEWGDTLPMLLQSKCAIFVTGFSPADVERDIRALATAPGVAGEFDWVVTPGENAFGSEKWEVADFDPRVMVKTNWGIWGIRGKRRDIRAANVD</sequence>
<dbReference type="FunCoup" id="A0A0H2RMA8">
    <property type="interactions" value="67"/>
</dbReference>
<dbReference type="AlphaFoldDB" id="A0A0H2RMA8"/>
<dbReference type="PANTHER" id="PTHR28069:SF1">
    <property type="entry name" value="PROTEIN MSS51, MITOCHONDRIAL"/>
    <property type="match status" value="1"/>
</dbReference>
<evidence type="ECO:0000256" key="1">
    <source>
        <dbReference type="SAM" id="MobiDB-lite"/>
    </source>
</evidence>
<dbReference type="EMBL" id="KQ086250">
    <property type="protein sequence ID" value="KLO05961.1"/>
    <property type="molecule type" value="Genomic_DNA"/>
</dbReference>
<dbReference type="PANTHER" id="PTHR28069">
    <property type="entry name" value="GH20023P"/>
    <property type="match status" value="1"/>
</dbReference>
<gene>
    <name evidence="4" type="ORF">SCHPADRAFT_883238</name>
</gene>
<proteinExistence type="predicted"/>
<keyword evidence="5" id="KW-1185">Reference proteome</keyword>
<dbReference type="STRING" id="27342.A0A0H2RMA8"/>
<feature type="domain" description="Mitochondrial splicing suppressor 51-like C-terminal" evidence="3">
    <location>
        <begin position="206"/>
        <end position="508"/>
    </location>
</feature>
<dbReference type="Pfam" id="PF13824">
    <property type="entry name" value="zf-Mss51"/>
    <property type="match status" value="1"/>
</dbReference>
<dbReference type="InParanoid" id="A0A0H2RMA8"/>
<dbReference type="OrthoDB" id="5282002at2759"/>
<dbReference type="InterPro" id="IPR046824">
    <property type="entry name" value="Mss51-like_C"/>
</dbReference>
<dbReference type="Proteomes" id="UP000053477">
    <property type="component" value="Unassembled WGS sequence"/>
</dbReference>
<dbReference type="Pfam" id="PF20179">
    <property type="entry name" value="MSS51_C"/>
    <property type="match status" value="1"/>
</dbReference>